<sequence>MSGRFSMEINGTRYTRLADVPPEYRALLVQLTPAASTTPPAAPLRELLQKARAQPDRGRQQQVLLEALRSVDPERAQRMEHTLSERNPRRGTGTLEVGSTPTPRPREGARIQSVGTTVAAGDRGGMAIWALLAGVVVLSLVGWLLSA</sequence>
<keyword evidence="2" id="KW-0472">Membrane</keyword>
<keyword evidence="2" id="KW-0812">Transmembrane</keyword>
<comment type="caution">
    <text evidence="3">The sequence shown here is derived from an EMBL/GenBank/DDBJ whole genome shotgun (WGS) entry which is preliminary data.</text>
</comment>
<reference evidence="3 4" key="1">
    <citation type="submission" date="2019-04" db="EMBL/GenBank/DDBJ databases">
        <title>Microbes associate with the intestines of laboratory mice.</title>
        <authorList>
            <person name="Navarre W."/>
            <person name="Wong E."/>
            <person name="Huang K."/>
            <person name="Tropini C."/>
            <person name="Ng K."/>
            <person name="Yu B."/>
        </authorList>
    </citation>
    <scope>NUCLEOTIDE SEQUENCE [LARGE SCALE GENOMIC DNA]</scope>
    <source>
        <strain evidence="3 4">NM62_B4-13</strain>
    </source>
</reference>
<keyword evidence="2" id="KW-1133">Transmembrane helix</keyword>
<name>A0A4S2D401_STEMA</name>
<evidence type="ECO:0000313" key="3">
    <source>
        <dbReference type="EMBL" id="TGY35976.1"/>
    </source>
</evidence>
<dbReference type="RefSeq" id="WP_136003700.1">
    <property type="nucleotide sequence ID" value="NZ_SRYW01000003.1"/>
</dbReference>
<accession>A0A4S2D401</accession>
<organism evidence="3 4">
    <name type="scientific">Stenotrophomonas maltophilia</name>
    <name type="common">Pseudomonas maltophilia</name>
    <name type="synonym">Xanthomonas maltophilia</name>
    <dbReference type="NCBI Taxonomy" id="40324"/>
    <lineage>
        <taxon>Bacteria</taxon>
        <taxon>Pseudomonadati</taxon>
        <taxon>Pseudomonadota</taxon>
        <taxon>Gammaproteobacteria</taxon>
        <taxon>Lysobacterales</taxon>
        <taxon>Lysobacteraceae</taxon>
        <taxon>Stenotrophomonas</taxon>
        <taxon>Stenotrophomonas maltophilia group</taxon>
    </lineage>
</organism>
<evidence type="ECO:0000256" key="2">
    <source>
        <dbReference type="SAM" id="Phobius"/>
    </source>
</evidence>
<evidence type="ECO:0000256" key="1">
    <source>
        <dbReference type="SAM" id="MobiDB-lite"/>
    </source>
</evidence>
<dbReference type="OrthoDB" id="6051799at2"/>
<dbReference type="EMBL" id="SRYW01000003">
    <property type="protein sequence ID" value="TGY35976.1"/>
    <property type="molecule type" value="Genomic_DNA"/>
</dbReference>
<dbReference type="AlphaFoldDB" id="A0A4S2D401"/>
<dbReference type="Proteomes" id="UP000306631">
    <property type="component" value="Unassembled WGS sequence"/>
</dbReference>
<feature type="region of interest" description="Disordered" evidence="1">
    <location>
        <begin position="73"/>
        <end position="110"/>
    </location>
</feature>
<feature type="transmembrane region" description="Helical" evidence="2">
    <location>
        <begin position="126"/>
        <end position="145"/>
    </location>
</feature>
<evidence type="ECO:0008006" key="5">
    <source>
        <dbReference type="Google" id="ProtNLM"/>
    </source>
</evidence>
<proteinExistence type="predicted"/>
<protein>
    <recommendedName>
        <fullName evidence="5">Transmembrane protein</fullName>
    </recommendedName>
</protein>
<feature type="compositionally biased region" description="Basic and acidic residues" evidence="1">
    <location>
        <begin position="73"/>
        <end position="88"/>
    </location>
</feature>
<evidence type="ECO:0000313" key="4">
    <source>
        <dbReference type="Proteomes" id="UP000306631"/>
    </source>
</evidence>
<gene>
    <name evidence="3" type="ORF">E5352_05035</name>
</gene>